<protein>
    <recommendedName>
        <fullName evidence="3">Occludin</fullName>
    </recommendedName>
</protein>
<dbReference type="EMBL" id="CM001167">
    <property type="protein sequence ID" value="EGJ72219.1"/>
    <property type="molecule type" value="Genomic_DNA"/>
</dbReference>
<gene>
    <name evidence="1" type="ORF">Bcop_2045</name>
</gene>
<proteinExistence type="predicted"/>
<dbReference type="AlphaFoldDB" id="F3ZSX8"/>
<dbReference type="eggNOG" id="ENOG5033PD7">
    <property type="taxonomic scope" value="Bacteria"/>
</dbReference>
<sequence>MTCITTVALFAQNEKPVIEIDTEPEKMATYQEFGGFILDLNKAVAQPMFLPKLDLSQLKIAPYEDFTEKMGFDLSKAIYGVTPITTFGTNSGYGWGYHPFNSPTSSPINSATFRINDKWRMTTSGDYNAEGYRRPNPSALPWEKNDFHGAFELKSSSGFSVRFEVQRKENPYGPSW</sequence>
<keyword evidence="2" id="KW-1185">Reference proteome</keyword>
<evidence type="ECO:0000313" key="2">
    <source>
        <dbReference type="Proteomes" id="UP000018439"/>
    </source>
</evidence>
<dbReference type="STRING" id="679937.Bcop_2045"/>
<accession>F3ZSX8</accession>
<dbReference type="HOGENOM" id="CLU_1479284_0_0_10"/>
<evidence type="ECO:0000313" key="1">
    <source>
        <dbReference type="EMBL" id="EGJ72219.1"/>
    </source>
</evidence>
<evidence type="ECO:0008006" key="3">
    <source>
        <dbReference type="Google" id="ProtNLM"/>
    </source>
</evidence>
<reference evidence="1 2" key="1">
    <citation type="journal article" date="2011" name="Stand. Genomic Sci.">
        <title>Non-contiguous finished genome sequence of Bacteroides coprosuis type strain (PC139).</title>
        <authorList>
            <person name="Land M."/>
            <person name="Held B."/>
            <person name="Gronow S."/>
            <person name="Abt B."/>
            <person name="Lucas S."/>
            <person name="Del Rio T.G."/>
            <person name="Nolan M."/>
            <person name="Tice H."/>
            <person name="Cheng J.F."/>
            <person name="Pitluck S."/>
            <person name="Liolios K."/>
            <person name="Pagani I."/>
            <person name="Ivanova N."/>
            <person name="Mavromatis K."/>
            <person name="Mikhailova N."/>
            <person name="Pati A."/>
            <person name="Tapia R."/>
            <person name="Han C."/>
            <person name="Goodwin L."/>
            <person name="Chen A."/>
            <person name="Palaniappan K."/>
            <person name="Hauser L."/>
            <person name="Brambilla E.M."/>
            <person name="Rohde M."/>
            <person name="Goker M."/>
            <person name="Detter J.C."/>
            <person name="Woyke T."/>
            <person name="Bristow J."/>
            <person name="Eisen J.A."/>
            <person name="Markowitz V."/>
            <person name="Hugenholtz P."/>
            <person name="Kyrpides N.C."/>
            <person name="Klenk H.P."/>
            <person name="Lapidus A."/>
        </authorList>
    </citation>
    <scope>NUCLEOTIDE SEQUENCE</scope>
    <source>
        <strain evidence="1 2">DSM 18011</strain>
    </source>
</reference>
<organism evidence="1 2">
    <name type="scientific">Bacteroides coprosuis DSM 18011</name>
    <dbReference type="NCBI Taxonomy" id="679937"/>
    <lineage>
        <taxon>Bacteria</taxon>
        <taxon>Pseudomonadati</taxon>
        <taxon>Bacteroidota</taxon>
        <taxon>Bacteroidia</taxon>
        <taxon>Bacteroidales</taxon>
        <taxon>Bacteroidaceae</taxon>
        <taxon>Bacteroides</taxon>
    </lineage>
</organism>
<name>F3ZSX8_9BACE</name>
<dbReference type="Proteomes" id="UP000018439">
    <property type="component" value="Chromosome"/>
</dbReference>